<dbReference type="EMBL" id="BCNO01000001">
    <property type="protein sequence ID" value="GAQ94428.1"/>
    <property type="molecule type" value="Genomic_DNA"/>
</dbReference>
<dbReference type="InterPro" id="IPR013105">
    <property type="entry name" value="TPR_2"/>
</dbReference>
<name>A0A0U9HMY8_9BACT</name>
<feature type="transmembrane region" description="Helical" evidence="6">
    <location>
        <begin position="44"/>
        <end position="62"/>
    </location>
</feature>
<evidence type="ECO:0000256" key="5">
    <source>
        <dbReference type="SAM" id="Coils"/>
    </source>
</evidence>
<dbReference type="Pfam" id="PF07719">
    <property type="entry name" value="TPR_2"/>
    <property type="match status" value="1"/>
</dbReference>
<proteinExistence type="predicted"/>
<dbReference type="PANTHER" id="PTHR45586">
    <property type="entry name" value="TPR REPEAT-CONTAINING PROTEIN PA4667"/>
    <property type="match status" value="1"/>
</dbReference>
<organism evidence="8 9">
    <name type="scientific">Thermodesulfovibrio aggregans</name>
    <dbReference type="NCBI Taxonomy" id="86166"/>
    <lineage>
        <taxon>Bacteria</taxon>
        <taxon>Pseudomonadati</taxon>
        <taxon>Nitrospirota</taxon>
        <taxon>Thermodesulfovibrionia</taxon>
        <taxon>Thermodesulfovibrionales</taxon>
        <taxon>Thermodesulfovibrionaceae</taxon>
        <taxon>Thermodesulfovibrio</taxon>
    </lineage>
</organism>
<dbReference type="PANTHER" id="PTHR45586:SF1">
    <property type="entry name" value="LIPOPOLYSACCHARIDE ASSEMBLY PROTEIN B"/>
    <property type="match status" value="1"/>
</dbReference>
<dbReference type="Pfam" id="PF18073">
    <property type="entry name" value="Zn_ribbon_LapB"/>
    <property type="match status" value="1"/>
</dbReference>
<dbReference type="Pfam" id="PF13174">
    <property type="entry name" value="TPR_6"/>
    <property type="match status" value="1"/>
</dbReference>
<dbReference type="SMART" id="SM00028">
    <property type="entry name" value="TPR"/>
    <property type="match status" value="4"/>
</dbReference>
<dbReference type="PROSITE" id="PS50293">
    <property type="entry name" value="TPR_REGION"/>
    <property type="match status" value="1"/>
</dbReference>
<evidence type="ECO:0000256" key="1">
    <source>
        <dbReference type="ARBA" id="ARBA00022723"/>
    </source>
</evidence>
<keyword evidence="5" id="KW-0175">Coiled coil</keyword>
<evidence type="ECO:0000256" key="6">
    <source>
        <dbReference type="SAM" id="Phobius"/>
    </source>
</evidence>
<dbReference type="Proteomes" id="UP000054976">
    <property type="component" value="Unassembled WGS sequence"/>
</dbReference>
<dbReference type="OrthoDB" id="9761222at2"/>
<keyword evidence="9" id="KW-1185">Reference proteome</keyword>
<protein>
    <submittedName>
        <fullName evidence="8">Lipopolysaccharide biosynthesis regulator YciM</fullName>
    </submittedName>
</protein>
<sequence length="437" mass="50999">MSKFLIFLLLVFLTIIGLFAMENKEMVILKVPFGASYEMPKIGLMLLSLSFGAFFVFIVFFIRDTSNLINRFQLQKKQKKEEKIKDYYAKALNAIMRDKVQEAKEALKEILKEEPEHIDALIRLGDLSMKEEDYKTALKYYKKAYELDPKNIVPLFSLESVMEKMNENELALKYIEQIISLEPDSPLAHYKMRTILERLEKWEELITLQKKILKLVPEYKRAEEEKRLVGYTYEYGRVNLESGDIEQAEKIFSSLVKNYPEFVPAYLGMTEVILSKEGVEEAIDFLQKSYDTLKSKLLLIRLEDLLISIGDPKRLIQFYLKAINEKPDDVELKFLLGRLYYRLEMIDDAIETLSSIDPAICSTPKLHCIKGYLYLRRNQIPKAVSEFKELCPESKVSNLSYLCKECHSTFEEWTGRCPVCGTWNSFEVDLRGCEILK</sequence>
<dbReference type="InterPro" id="IPR041166">
    <property type="entry name" value="Rubredoxin_2"/>
</dbReference>
<keyword evidence="3 4" id="KW-0802">TPR repeat</keyword>
<feature type="repeat" description="TPR" evidence="4">
    <location>
        <begin position="118"/>
        <end position="151"/>
    </location>
</feature>
<evidence type="ECO:0000256" key="4">
    <source>
        <dbReference type="PROSITE-ProRule" id="PRU00339"/>
    </source>
</evidence>
<keyword evidence="1" id="KW-0479">Metal-binding</keyword>
<dbReference type="AlphaFoldDB" id="A0A0U9HMY8"/>
<evidence type="ECO:0000259" key="7">
    <source>
        <dbReference type="Pfam" id="PF18073"/>
    </source>
</evidence>
<evidence type="ECO:0000256" key="2">
    <source>
        <dbReference type="ARBA" id="ARBA00022737"/>
    </source>
</evidence>
<dbReference type="STRING" id="86166.TAGGR_1609"/>
<dbReference type="GO" id="GO:0046872">
    <property type="term" value="F:metal ion binding"/>
    <property type="evidence" value="ECO:0007669"/>
    <property type="project" value="UniProtKB-KW"/>
</dbReference>
<evidence type="ECO:0000256" key="3">
    <source>
        <dbReference type="ARBA" id="ARBA00022803"/>
    </source>
</evidence>
<dbReference type="PROSITE" id="PS50005">
    <property type="entry name" value="TPR"/>
    <property type="match status" value="1"/>
</dbReference>
<keyword evidence="2" id="KW-0677">Repeat</keyword>
<feature type="coiled-coil region" evidence="5">
    <location>
        <begin position="62"/>
        <end position="113"/>
    </location>
</feature>
<keyword evidence="6" id="KW-0472">Membrane</keyword>
<dbReference type="InterPro" id="IPR051012">
    <property type="entry name" value="CellSynth/LPSAsmb/PSIAsmb"/>
</dbReference>
<evidence type="ECO:0000313" key="9">
    <source>
        <dbReference type="Proteomes" id="UP000054976"/>
    </source>
</evidence>
<dbReference type="SUPFAM" id="SSF48452">
    <property type="entry name" value="TPR-like"/>
    <property type="match status" value="2"/>
</dbReference>
<reference evidence="9" key="1">
    <citation type="submission" date="2016-01" db="EMBL/GenBank/DDBJ databases">
        <title>Draft genome sequence of Thermodesulfovibrio aggregans strain TGE-P1.</title>
        <authorList>
            <person name="Sekiguchi Y."/>
            <person name="Ohashi A."/>
            <person name="Matsuura N."/>
            <person name="Tourlousse M.D."/>
        </authorList>
    </citation>
    <scope>NUCLEOTIDE SEQUENCE [LARGE SCALE GENOMIC DNA]</scope>
    <source>
        <strain evidence="9">TGE-P1</strain>
    </source>
</reference>
<dbReference type="Gene3D" id="1.25.40.10">
    <property type="entry name" value="Tetratricopeptide repeat domain"/>
    <property type="match status" value="2"/>
</dbReference>
<dbReference type="InterPro" id="IPR019734">
    <property type="entry name" value="TPR_rpt"/>
</dbReference>
<comment type="caution">
    <text evidence="8">The sequence shown here is derived from an EMBL/GenBank/DDBJ whole genome shotgun (WGS) entry which is preliminary data.</text>
</comment>
<feature type="domain" description="LapB rubredoxin metal binding" evidence="7">
    <location>
        <begin position="401"/>
        <end position="427"/>
    </location>
</feature>
<gene>
    <name evidence="8" type="ORF">TAGGR_1609</name>
</gene>
<accession>A0A0U9HMY8</accession>
<evidence type="ECO:0000313" key="8">
    <source>
        <dbReference type="EMBL" id="GAQ94428.1"/>
    </source>
</evidence>
<keyword evidence="6" id="KW-0812">Transmembrane</keyword>
<dbReference type="InterPro" id="IPR011990">
    <property type="entry name" value="TPR-like_helical_dom_sf"/>
</dbReference>
<keyword evidence="6" id="KW-1133">Transmembrane helix</keyword>
<dbReference type="RefSeq" id="WP_059175883.1">
    <property type="nucleotide sequence ID" value="NZ_BCNO01000001.1"/>
</dbReference>